<accession>A0A0B6YC92</accession>
<reference evidence="2" key="1">
    <citation type="submission" date="2014-12" db="EMBL/GenBank/DDBJ databases">
        <title>Insight into the proteome of Arion vulgaris.</title>
        <authorList>
            <person name="Aradska J."/>
            <person name="Bulat T."/>
            <person name="Smidak R."/>
            <person name="Sarate P."/>
            <person name="Gangsoo J."/>
            <person name="Sialana F."/>
            <person name="Bilban M."/>
            <person name="Lubec G."/>
        </authorList>
    </citation>
    <scope>NUCLEOTIDE SEQUENCE</scope>
    <source>
        <tissue evidence="2">Skin</tissue>
    </source>
</reference>
<protein>
    <submittedName>
        <fullName evidence="2">Uncharacterized protein</fullName>
    </submittedName>
</protein>
<feature type="non-terminal residue" evidence="2">
    <location>
        <position position="77"/>
    </location>
</feature>
<sequence>SPTISTNLPTVLKHLPSSNFTAATNVSSASTHVAPASTNVPSRVGHQQPYMAVNDLHPVQPLPHQTPNTHDDDDEED</sequence>
<dbReference type="AlphaFoldDB" id="A0A0B6YC92"/>
<evidence type="ECO:0000313" key="2">
    <source>
        <dbReference type="EMBL" id="CEK53753.1"/>
    </source>
</evidence>
<dbReference type="EMBL" id="HACG01006888">
    <property type="protein sequence ID" value="CEK53753.1"/>
    <property type="molecule type" value="Transcribed_RNA"/>
</dbReference>
<feature type="non-terminal residue" evidence="2">
    <location>
        <position position="1"/>
    </location>
</feature>
<proteinExistence type="predicted"/>
<organism evidence="2">
    <name type="scientific">Arion vulgaris</name>
    <dbReference type="NCBI Taxonomy" id="1028688"/>
    <lineage>
        <taxon>Eukaryota</taxon>
        <taxon>Metazoa</taxon>
        <taxon>Spiralia</taxon>
        <taxon>Lophotrochozoa</taxon>
        <taxon>Mollusca</taxon>
        <taxon>Gastropoda</taxon>
        <taxon>Heterobranchia</taxon>
        <taxon>Euthyneura</taxon>
        <taxon>Panpulmonata</taxon>
        <taxon>Eupulmonata</taxon>
        <taxon>Stylommatophora</taxon>
        <taxon>Helicina</taxon>
        <taxon>Arionoidea</taxon>
        <taxon>Arionidae</taxon>
        <taxon>Arion</taxon>
    </lineage>
</organism>
<feature type="region of interest" description="Disordered" evidence="1">
    <location>
        <begin position="55"/>
        <end position="77"/>
    </location>
</feature>
<name>A0A0B6YC92_9EUPU</name>
<evidence type="ECO:0000256" key="1">
    <source>
        <dbReference type="SAM" id="MobiDB-lite"/>
    </source>
</evidence>
<gene>
    <name evidence="2" type="primary">ORF21143</name>
</gene>